<dbReference type="RefSeq" id="WP_048243180.1">
    <property type="nucleotide sequence ID" value="NZ_LDWR01000008.1"/>
</dbReference>
<dbReference type="EMBL" id="LDWR01000008">
    <property type="protein sequence ID" value="KML62305.1"/>
    <property type="molecule type" value="Genomic_DNA"/>
</dbReference>
<dbReference type="PANTHER" id="PTHR36204">
    <property type="entry name" value="N-ACETYLMANNOSAMINE-6-PHOSPHATE 2-EPIMERASE-RELATED"/>
    <property type="match status" value="1"/>
</dbReference>
<evidence type="ECO:0000256" key="4">
    <source>
        <dbReference type="ARBA" id="ARBA00023235"/>
    </source>
</evidence>
<dbReference type="GO" id="GO:0047465">
    <property type="term" value="F:N-acylglucosamine-6-phosphate 2-epimerase activity"/>
    <property type="evidence" value="ECO:0007669"/>
    <property type="project" value="UniProtKB-EC"/>
</dbReference>
<comment type="function">
    <text evidence="2 6">Converts N-acetylmannosamine-6-phosphate (ManNAc-6-P) to N-acetylglucosamine-6-phosphate (GlcNAc-6-P).</text>
</comment>
<reference evidence="7 8" key="1">
    <citation type="submission" date="2015-05" db="EMBL/GenBank/DDBJ databases">
        <title>Draft genome of Burkholderia cepacia LK29.</title>
        <authorList>
            <person name="Chan X.Y."/>
        </authorList>
    </citation>
    <scope>NUCLEOTIDE SEQUENCE [LARGE SCALE GENOMIC DNA]</scope>
    <source>
        <strain evidence="7 8">LK29</strain>
    </source>
</reference>
<dbReference type="InterPro" id="IPR011060">
    <property type="entry name" value="RibuloseP-bd_barrel"/>
</dbReference>
<dbReference type="InterPro" id="IPR007260">
    <property type="entry name" value="NanE"/>
</dbReference>
<evidence type="ECO:0000313" key="8">
    <source>
        <dbReference type="Proteomes" id="UP000036338"/>
    </source>
</evidence>
<organism evidence="7 8">
    <name type="scientific">Burkholderia cepacia</name>
    <name type="common">Pseudomonas cepacia</name>
    <dbReference type="NCBI Taxonomy" id="292"/>
    <lineage>
        <taxon>Bacteria</taxon>
        <taxon>Pseudomonadati</taxon>
        <taxon>Pseudomonadota</taxon>
        <taxon>Betaproteobacteria</taxon>
        <taxon>Burkholderiales</taxon>
        <taxon>Burkholderiaceae</taxon>
        <taxon>Burkholderia</taxon>
        <taxon>Burkholderia cepacia complex</taxon>
    </lineage>
</organism>
<gene>
    <name evidence="6" type="primary">nanE</name>
    <name evidence="7" type="ORF">VL15_03740</name>
</gene>
<dbReference type="Proteomes" id="UP000036338">
    <property type="component" value="Unassembled WGS sequence"/>
</dbReference>
<evidence type="ECO:0000256" key="6">
    <source>
        <dbReference type="HAMAP-Rule" id="MF_01235"/>
    </source>
</evidence>
<dbReference type="PATRIC" id="fig|292.27.peg.8265"/>
<dbReference type="GO" id="GO:0006053">
    <property type="term" value="P:N-acetylmannosamine catabolic process"/>
    <property type="evidence" value="ECO:0007669"/>
    <property type="project" value="TreeGrafter"/>
</dbReference>
<accession>A0A0J6A933</accession>
<dbReference type="CDD" id="cd04729">
    <property type="entry name" value="NanE"/>
    <property type="match status" value="1"/>
</dbReference>
<dbReference type="GO" id="GO:0005829">
    <property type="term" value="C:cytosol"/>
    <property type="evidence" value="ECO:0007669"/>
    <property type="project" value="TreeGrafter"/>
</dbReference>
<protein>
    <recommendedName>
        <fullName evidence="6">Putative N-acetylmannosamine-6-phosphate 2-epimerase</fullName>
        <ecNumber evidence="6">5.1.3.9</ecNumber>
    </recommendedName>
    <alternativeName>
        <fullName evidence="6">ManNAc-6-P epimerase</fullName>
    </alternativeName>
</protein>
<dbReference type="AlphaFoldDB" id="A0A0J6A933"/>
<evidence type="ECO:0000256" key="2">
    <source>
        <dbReference type="ARBA" id="ARBA00002147"/>
    </source>
</evidence>
<evidence type="ECO:0000256" key="1">
    <source>
        <dbReference type="ARBA" id="ARBA00000056"/>
    </source>
</evidence>
<dbReference type="GO" id="GO:0019262">
    <property type="term" value="P:N-acetylneuraminate catabolic process"/>
    <property type="evidence" value="ECO:0007669"/>
    <property type="project" value="UniProtKB-UniRule"/>
</dbReference>
<dbReference type="SUPFAM" id="SSF51366">
    <property type="entry name" value="Ribulose-phoshate binding barrel"/>
    <property type="match status" value="1"/>
</dbReference>
<dbReference type="EC" id="5.1.3.9" evidence="6"/>
<keyword evidence="5 6" id="KW-0119">Carbohydrate metabolism</keyword>
<dbReference type="InterPro" id="IPR013785">
    <property type="entry name" value="Aldolase_TIM"/>
</dbReference>
<dbReference type="GO" id="GO:0005975">
    <property type="term" value="P:carbohydrate metabolic process"/>
    <property type="evidence" value="ECO:0007669"/>
    <property type="project" value="UniProtKB-UniRule"/>
</dbReference>
<evidence type="ECO:0000313" key="7">
    <source>
        <dbReference type="EMBL" id="KML62305.1"/>
    </source>
</evidence>
<dbReference type="HAMAP" id="MF_01235">
    <property type="entry name" value="ManNAc6P_epimer"/>
    <property type="match status" value="1"/>
</dbReference>
<comment type="catalytic activity">
    <reaction evidence="1 6">
        <text>an N-acyl-D-glucosamine 6-phosphate = an N-acyl-D-mannosamine 6-phosphate</text>
        <dbReference type="Rhea" id="RHEA:23932"/>
        <dbReference type="ChEBI" id="CHEBI:57599"/>
        <dbReference type="ChEBI" id="CHEBI:57666"/>
        <dbReference type="EC" id="5.1.3.9"/>
    </reaction>
</comment>
<dbReference type="UniPathway" id="UPA00629">
    <property type="reaction ID" value="UER00682"/>
</dbReference>
<comment type="similarity">
    <text evidence="6">Belongs to the NanE family.</text>
</comment>
<dbReference type="Gene3D" id="3.20.20.70">
    <property type="entry name" value="Aldolase class I"/>
    <property type="match status" value="1"/>
</dbReference>
<evidence type="ECO:0000256" key="3">
    <source>
        <dbReference type="ARBA" id="ARBA00005081"/>
    </source>
</evidence>
<name>A0A0J6A933_BURCE</name>
<sequence>MNAKEILSGKLIVSCQALPDEPLHGGVFMERMAAAASQGGAGGIIANGPDDTRAIKQGTVALPVIGVLSRAYPNSPVMLTATMREVDELVEAGVDIVALDVTARLRPAGESLAQLVSRVRRKYSALPLIAEISTFDEALQAESLGFDCISSAMVGYTDSTRGRTNPDDDFALIRSLRARSSCFLIAEGGIKTPEQAAAAMRAGAHAVTVGSAITRPQFITSWFSRAVRDAIKNNVDAVESVDR</sequence>
<comment type="caution">
    <text evidence="7">The sequence shown here is derived from an EMBL/GenBank/DDBJ whole genome shotgun (WGS) entry which is preliminary data.</text>
</comment>
<evidence type="ECO:0000256" key="5">
    <source>
        <dbReference type="ARBA" id="ARBA00023277"/>
    </source>
</evidence>
<dbReference type="Pfam" id="PF04131">
    <property type="entry name" value="NanE"/>
    <property type="match status" value="1"/>
</dbReference>
<comment type="pathway">
    <text evidence="3 6">Amino-sugar metabolism; N-acetylneuraminate degradation; D-fructose 6-phosphate from N-acetylneuraminate: step 3/5.</text>
</comment>
<proteinExistence type="inferred from homology"/>
<dbReference type="NCBIfam" id="NF002231">
    <property type="entry name" value="PRK01130.1"/>
    <property type="match status" value="1"/>
</dbReference>
<dbReference type="PANTHER" id="PTHR36204:SF1">
    <property type="entry name" value="N-ACETYLMANNOSAMINE-6-PHOSPHATE 2-EPIMERASE-RELATED"/>
    <property type="match status" value="1"/>
</dbReference>
<keyword evidence="4 6" id="KW-0413">Isomerase</keyword>